<protein>
    <recommendedName>
        <fullName evidence="1">Insertion element IS402-like domain-containing protein</fullName>
    </recommendedName>
</protein>
<reference evidence="2" key="1">
    <citation type="journal article" date="2014" name="Int. J. Syst. Evol. Microbiol.">
        <title>Complete genome sequence of Corynebacterium casei LMG S-19264T (=DSM 44701T), isolated from a smear-ripened cheese.</title>
        <authorList>
            <consortium name="US DOE Joint Genome Institute (JGI-PGF)"/>
            <person name="Walter F."/>
            <person name="Albersmeier A."/>
            <person name="Kalinowski J."/>
            <person name="Ruckert C."/>
        </authorList>
    </citation>
    <scope>NUCLEOTIDE SEQUENCE</scope>
    <source>
        <strain evidence="2">CGMCC 1.15082</strain>
    </source>
</reference>
<sequence>MWTVTNRARYNRDLLRYPSDLTDEEWALIEPLIPPGKKGGGKRRVDLREVVNGLMYVLSTAANGGRSRRICRRARQSMTISTCGRGTTRSIAFMKRFMSPAGNRPAARHPQPPPLLTARASKARKKGALDRPAWLRCRQNRDKLRLR</sequence>
<organism evidence="2 3">
    <name type="scientific">Brucella endophytica</name>
    <dbReference type="NCBI Taxonomy" id="1963359"/>
    <lineage>
        <taxon>Bacteria</taxon>
        <taxon>Pseudomonadati</taxon>
        <taxon>Pseudomonadota</taxon>
        <taxon>Alphaproteobacteria</taxon>
        <taxon>Hyphomicrobiales</taxon>
        <taxon>Brucellaceae</taxon>
        <taxon>Brucella/Ochrobactrum group</taxon>
        <taxon>Brucella</taxon>
    </lineage>
</organism>
<dbReference type="EMBL" id="BMHH01000078">
    <property type="protein sequence ID" value="GGB14170.1"/>
    <property type="molecule type" value="Genomic_DNA"/>
</dbReference>
<proteinExistence type="predicted"/>
<dbReference type="Proteomes" id="UP000646478">
    <property type="component" value="Unassembled WGS sequence"/>
</dbReference>
<name>A0A916SUK9_9HYPH</name>
<dbReference type="Pfam" id="PF13340">
    <property type="entry name" value="DUF4096"/>
    <property type="match status" value="1"/>
</dbReference>
<accession>A0A916SUK9</accession>
<dbReference type="InterPro" id="IPR025161">
    <property type="entry name" value="IS402-like_dom"/>
</dbReference>
<reference evidence="2" key="2">
    <citation type="submission" date="2020-09" db="EMBL/GenBank/DDBJ databases">
        <authorList>
            <person name="Sun Q."/>
            <person name="Zhou Y."/>
        </authorList>
    </citation>
    <scope>NUCLEOTIDE SEQUENCE</scope>
    <source>
        <strain evidence="2">CGMCC 1.15082</strain>
    </source>
</reference>
<dbReference type="PANTHER" id="PTHR30007:SF0">
    <property type="entry name" value="TRANSPOSASE"/>
    <property type="match status" value="1"/>
</dbReference>
<feature type="domain" description="Insertion element IS402-like" evidence="1">
    <location>
        <begin position="21"/>
        <end position="61"/>
    </location>
</feature>
<gene>
    <name evidence="2" type="ORF">GCM10011491_47110</name>
</gene>
<evidence type="ECO:0000259" key="1">
    <source>
        <dbReference type="Pfam" id="PF13340"/>
    </source>
</evidence>
<keyword evidence="3" id="KW-1185">Reference proteome</keyword>
<dbReference type="PANTHER" id="PTHR30007">
    <property type="entry name" value="PHP DOMAIN PROTEIN"/>
    <property type="match status" value="1"/>
</dbReference>
<dbReference type="AlphaFoldDB" id="A0A916SUK9"/>
<evidence type="ECO:0000313" key="2">
    <source>
        <dbReference type="EMBL" id="GGB14170.1"/>
    </source>
</evidence>
<comment type="caution">
    <text evidence="2">The sequence shown here is derived from an EMBL/GenBank/DDBJ whole genome shotgun (WGS) entry which is preliminary data.</text>
</comment>
<evidence type="ECO:0000313" key="3">
    <source>
        <dbReference type="Proteomes" id="UP000646478"/>
    </source>
</evidence>